<dbReference type="RefSeq" id="WP_350270981.1">
    <property type="nucleotide sequence ID" value="NZ_CP158281.1"/>
</dbReference>
<accession>A0AAU7UP12</accession>
<dbReference type="InterPro" id="IPR023186">
    <property type="entry name" value="IUNH"/>
</dbReference>
<feature type="domain" description="Inosine/uridine-preferring nucleoside hydrolase" evidence="3">
    <location>
        <begin position="5"/>
        <end position="302"/>
    </location>
</feature>
<evidence type="ECO:0000256" key="2">
    <source>
        <dbReference type="ARBA" id="ARBA00023295"/>
    </source>
</evidence>
<reference evidence="4" key="1">
    <citation type="submission" date="2024-06" db="EMBL/GenBank/DDBJ databases">
        <title>Brevibacterium koreense sp. nov., isolated from jogae-jeotgal, a Korean fermented seafood.</title>
        <authorList>
            <person name="Whon T.W."/>
            <person name="Nam S."/>
            <person name="Kim Y."/>
        </authorList>
    </citation>
    <scope>NUCLEOTIDE SEQUENCE</scope>
    <source>
        <strain evidence="4">CBA3109</strain>
    </source>
</reference>
<evidence type="ECO:0000256" key="1">
    <source>
        <dbReference type="ARBA" id="ARBA00022801"/>
    </source>
</evidence>
<dbReference type="InterPro" id="IPR001910">
    <property type="entry name" value="Inosine/uridine_hydrolase_dom"/>
</dbReference>
<dbReference type="KEGG" id="bkr:AAFP32_05610"/>
<dbReference type="GO" id="GO:0006152">
    <property type="term" value="P:purine nucleoside catabolic process"/>
    <property type="evidence" value="ECO:0007669"/>
    <property type="project" value="TreeGrafter"/>
</dbReference>
<dbReference type="AlphaFoldDB" id="A0AAU7UP12"/>
<dbReference type="GO" id="GO:0008477">
    <property type="term" value="F:purine nucleosidase activity"/>
    <property type="evidence" value="ECO:0007669"/>
    <property type="project" value="TreeGrafter"/>
</dbReference>
<evidence type="ECO:0000313" key="4">
    <source>
        <dbReference type="EMBL" id="XBV90204.1"/>
    </source>
</evidence>
<dbReference type="Pfam" id="PF01156">
    <property type="entry name" value="IU_nuc_hydro"/>
    <property type="match status" value="1"/>
</dbReference>
<proteinExistence type="predicted"/>
<dbReference type="PANTHER" id="PTHR12304">
    <property type="entry name" value="INOSINE-URIDINE PREFERRING NUCLEOSIDE HYDROLASE"/>
    <property type="match status" value="1"/>
</dbReference>
<dbReference type="GO" id="GO:0005829">
    <property type="term" value="C:cytosol"/>
    <property type="evidence" value="ECO:0007669"/>
    <property type="project" value="TreeGrafter"/>
</dbReference>
<name>A0AAU7UP12_9MICO</name>
<evidence type="ECO:0000259" key="3">
    <source>
        <dbReference type="Pfam" id="PF01156"/>
    </source>
</evidence>
<protein>
    <submittedName>
        <fullName evidence="4">Nucleoside hydrolase</fullName>
    </submittedName>
</protein>
<dbReference type="InterPro" id="IPR036452">
    <property type="entry name" value="Ribo_hydro-like"/>
</dbReference>
<dbReference type="PROSITE" id="PS01247">
    <property type="entry name" value="IUNH"/>
    <property type="match status" value="1"/>
</dbReference>
<dbReference type="SUPFAM" id="SSF53590">
    <property type="entry name" value="Nucleoside hydrolase"/>
    <property type="match status" value="1"/>
</dbReference>
<dbReference type="PANTHER" id="PTHR12304:SF4">
    <property type="entry name" value="URIDINE NUCLEOSIDASE"/>
    <property type="match status" value="1"/>
</dbReference>
<keyword evidence="2" id="KW-0326">Glycosidase</keyword>
<organism evidence="4">
    <name type="scientific">Brevibacterium koreense</name>
    <dbReference type="NCBI Taxonomy" id="3140787"/>
    <lineage>
        <taxon>Bacteria</taxon>
        <taxon>Bacillati</taxon>
        <taxon>Actinomycetota</taxon>
        <taxon>Actinomycetes</taxon>
        <taxon>Micrococcales</taxon>
        <taxon>Brevibacteriaceae</taxon>
        <taxon>Brevibacterium</taxon>
    </lineage>
</organism>
<gene>
    <name evidence="4" type="ORF">AAFP32_05610</name>
</gene>
<dbReference type="EMBL" id="CP158281">
    <property type="protein sequence ID" value="XBV90204.1"/>
    <property type="molecule type" value="Genomic_DNA"/>
</dbReference>
<dbReference type="GO" id="GO:0045437">
    <property type="term" value="F:uridine nucleosidase activity"/>
    <property type="evidence" value="ECO:0007669"/>
    <property type="project" value="UniProtKB-ARBA"/>
</dbReference>
<dbReference type="InterPro" id="IPR015910">
    <property type="entry name" value="I/U_nuclsd_hydro_CS"/>
</dbReference>
<sequence>MTTPIYLDCDTGVDDAIALGLLLASAEVDLVGIGGVHGNVSAAQGVENTLRLLSLAGRDDIPVAVGENQPLYGDFGGGVPHIHGSNGLGGIVLPATAATPVEEDAADMLLRLSHEYAGALEVIAVGPLTNLGTALQRDPSVAGRISSVTLMGGAALDPGNITAVAEANIANDAEAALAVVSAPWPVTIVPLDATMTNVFEDSDRQKLLAAEAMFVRSLGQILDPYFDYYMGEFGRRCSALHDPLAAAIAIGAIAPGNAPRVPVTVDTSDGPGRGQTICDLRGQRMGPTDKEEATVRVVLDAQDQLGPVLIDHLLSFGRKLVDAGF</sequence>
<keyword evidence="1 4" id="KW-0378">Hydrolase</keyword>
<dbReference type="Gene3D" id="3.90.245.10">
    <property type="entry name" value="Ribonucleoside hydrolase-like"/>
    <property type="match status" value="1"/>
</dbReference>